<feature type="binding site" evidence="12">
    <location>
        <position position="272"/>
    </location>
    <ligand>
        <name>Mg(2+)</name>
        <dbReference type="ChEBI" id="CHEBI:18420"/>
        <label>1</label>
    </ligand>
</feature>
<reference evidence="13" key="1">
    <citation type="submission" date="2022-11" db="EMBL/GenBank/DDBJ databases">
        <authorList>
            <person name="Petersen C."/>
        </authorList>
    </citation>
    <scope>NUCLEOTIDE SEQUENCE</scope>
    <source>
        <strain evidence="13">IBT 30761</strain>
    </source>
</reference>
<dbReference type="OrthoDB" id="2021138at2759"/>
<evidence type="ECO:0000256" key="6">
    <source>
        <dbReference type="ARBA" id="ARBA00042471"/>
    </source>
</evidence>
<evidence type="ECO:0000256" key="5">
    <source>
        <dbReference type="ARBA" id="ARBA00042398"/>
    </source>
</evidence>
<dbReference type="Gene3D" id="1.10.4080.10">
    <property type="entry name" value="ADP-ribosylation/Crystallin J1"/>
    <property type="match status" value="1"/>
</dbReference>
<evidence type="ECO:0000256" key="1">
    <source>
        <dbReference type="ARBA" id="ARBA00010702"/>
    </source>
</evidence>
<organism evidence="13 14">
    <name type="scientific">Penicillium argentinense</name>
    <dbReference type="NCBI Taxonomy" id="1131581"/>
    <lineage>
        <taxon>Eukaryota</taxon>
        <taxon>Fungi</taxon>
        <taxon>Dikarya</taxon>
        <taxon>Ascomycota</taxon>
        <taxon>Pezizomycotina</taxon>
        <taxon>Eurotiomycetes</taxon>
        <taxon>Eurotiomycetidae</taxon>
        <taxon>Eurotiales</taxon>
        <taxon>Aspergillaceae</taxon>
        <taxon>Penicillium</taxon>
    </lineage>
</organism>
<dbReference type="InterPro" id="IPR050792">
    <property type="entry name" value="ADP-ribosylglycohydrolase"/>
</dbReference>
<dbReference type="SUPFAM" id="SSF101478">
    <property type="entry name" value="ADP-ribosylglycohydrolase"/>
    <property type="match status" value="1"/>
</dbReference>
<protein>
    <recommendedName>
        <fullName evidence="4">ADP-ribosylhydrolase ARH3</fullName>
        <ecNumber evidence="2">3.2.1.143</ecNumber>
    </recommendedName>
    <alternativeName>
        <fullName evidence="5">ADP-ribose glycohydrolase ARH3</fullName>
    </alternativeName>
    <alternativeName>
        <fullName evidence="6">ADP-ribosylhydrolase 3</fullName>
    </alternativeName>
    <alternativeName>
        <fullName evidence="9">O-acetyl-ADP-ribose deacetylase ARH3</fullName>
    </alternativeName>
    <alternativeName>
        <fullName evidence="10">Poly(ADP-ribose) glycohydrolase ARH3</fullName>
    </alternativeName>
    <alternativeName>
        <fullName evidence="8">[Protein ADP-ribosylarginine] hydrolase-like protein 2</fullName>
    </alternativeName>
    <alternativeName>
        <fullName evidence="7">[Protein ADP-ribosylserine] hydrolase</fullName>
    </alternativeName>
</protein>
<dbReference type="EC" id="3.2.1.143" evidence="2"/>
<evidence type="ECO:0000256" key="11">
    <source>
        <dbReference type="ARBA" id="ARBA00049015"/>
    </source>
</evidence>
<keyword evidence="14" id="KW-1185">Reference proteome</keyword>
<comment type="caution">
    <text evidence="13">The sequence shown here is derived from an EMBL/GenBank/DDBJ whole genome shotgun (WGS) entry which is preliminary data.</text>
</comment>
<comment type="cofactor">
    <cofactor evidence="12">
        <name>Mg(2+)</name>
        <dbReference type="ChEBI" id="CHEBI:18420"/>
    </cofactor>
    <text evidence="12">Binds 2 magnesium ions per subunit.</text>
</comment>
<feature type="binding site" evidence="12">
    <location>
        <position position="56"/>
    </location>
    <ligand>
        <name>Mg(2+)</name>
        <dbReference type="ChEBI" id="CHEBI:18420"/>
        <label>1</label>
    </ligand>
</feature>
<feature type="binding site" evidence="12">
    <location>
        <position position="273"/>
    </location>
    <ligand>
        <name>Mg(2+)</name>
        <dbReference type="ChEBI" id="CHEBI:18420"/>
        <label>1</label>
    </ligand>
</feature>
<feature type="binding site" evidence="12">
    <location>
        <position position="54"/>
    </location>
    <ligand>
        <name>Mg(2+)</name>
        <dbReference type="ChEBI" id="CHEBI:18420"/>
        <label>1</label>
    </ligand>
</feature>
<dbReference type="Pfam" id="PF03747">
    <property type="entry name" value="ADP_ribosyl_GH"/>
    <property type="match status" value="1"/>
</dbReference>
<gene>
    <name evidence="13" type="ORF">N7532_001035</name>
</gene>
<dbReference type="Proteomes" id="UP001149074">
    <property type="component" value="Unassembled WGS sequence"/>
</dbReference>
<evidence type="ECO:0000313" key="14">
    <source>
        <dbReference type="Proteomes" id="UP001149074"/>
    </source>
</evidence>
<evidence type="ECO:0000256" key="2">
    <source>
        <dbReference type="ARBA" id="ARBA00012255"/>
    </source>
</evidence>
<dbReference type="GO" id="GO:0004649">
    <property type="term" value="F:poly(ADP-ribose) glycohydrolase activity"/>
    <property type="evidence" value="ECO:0007669"/>
    <property type="project" value="UniProtKB-EC"/>
</dbReference>
<proteinExistence type="inferred from homology"/>
<evidence type="ECO:0000256" key="3">
    <source>
        <dbReference type="ARBA" id="ARBA00022801"/>
    </source>
</evidence>
<keyword evidence="12" id="KW-0460">Magnesium</keyword>
<evidence type="ECO:0000256" key="8">
    <source>
        <dbReference type="ARBA" id="ARBA00042850"/>
    </source>
</evidence>
<evidence type="ECO:0000313" key="13">
    <source>
        <dbReference type="EMBL" id="KAJ5110500.1"/>
    </source>
</evidence>
<dbReference type="PANTHER" id="PTHR16222:SF24">
    <property type="entry name" value="ADP-RIBOSYLHYDROLASE ARH3"/>
    <property type="match status" value="1"/>
</dbReference>
<evidence type="ECO:0000256" key="12">
    <source>
        <dbReference type="PIRSR" id="PIRSR605502-1"/>
    </source>
</evidence>
<dbReference type="GO" id="GO:0046872">
    <property type="term" value="F:metal ion binding"/>
    <property type="evidence" value="ECO:0007669"/>
    <property type="project" value="UniProtKB-KW"/>
</dbReference>
<keyword evidence="12" id="KW-0479">Metal-binding</keyword>
<comment type="catalytic activity">
    <reaction evidence="11">
        <text>alpha-NAD(+) + H2O = ADP-D-ribose + nicotinamide + H(+)</text>
        <dbReference type="Rhea" id="RHEA:68792"/>
        <dbReference type="ChEBI" id="CHEBI:15377"/>
        <dbReference type="ChEBI" id="CHEBI:15378"/>
        <dbReference type="ChEBI" id="CHEBI:17154"/>
        <dbReference type="ChEBI" id="CHEBI:57967"/>
        <dbReference type="ChEBI" id="CHEBI:77017"/>
    </reaction>
</comment>
<dbReference type="GeneID" id="81352508"/>
<evidence type="ECO:0000256" key="10">
    <source>
        <dbReference type="ARBA" id="ARBA00043193"/>
    </source>
</evidence>
<evidence type="ECO:0000256" key="4">
    <source>
        <dbReference type="ARBA" id="ARBA00041057"/>
    </source>
</evidence>
<keyword evidence="3" id="KW-0378">Hydrolase</keyword>
<dbReference type="InterPro" id="IPR005502">
    <property type="entry name" value="Ribosyl_crysJ1"/>
</dbReference>
<feature type="binding site" evidence="12">
    <location>
        <position position="270"/>
    </location>
    <ligand>
        <name>Mg(2+)</name>
        <dbReference type="ChEBI" id="CHEBI:18420"/>
        <label>1</label>
    </ligand>
</feature>
<feature type="binding site" evidence="12">
    <location>
        <position position="55"/>
    </location>
    <ligand>
        <name>Mg(2+)</name>
        <dbReference type="ChEBI" id="CHEBI:18420"/>
        <label>1</label>
    </ligand>
</feature>
<evidence type="ECO:0000256" key="9">
    <source>
        <dbReference type="ARBA" id="ARBA00043187"/>
    </source>
</evidence>
<reference evidence="13" key="2">
    <citation type="journal article" date="2023" name="IMA Fungus">
        <title>Comparative genomic study of the Penicillium genus elucidates a diverse pangenome and 15 lateral gene transfer events.</title>
        <authorList>
            <person name="Petersen C."/>
            <person name="Sorensen T."/>
            <person name="Nielsen M.R."/>
            <person name="Sondergaard T.E."/>
            <person name="Sorensen J.L."/>
            <person name="Fitzpatrick D.A."/>
            <person name="Frisvad J.C."/>
            <person name="Nielsen K.L."/>
        </authorList>
    </citation>
    <scope>NUCLEOTIDE SEQUENCE</scope>
    <source>
        <strain evidence="13">IBT 30761</strain>
    </source>
</reference>
<accession>A0A9W9G1S0</accession>
<dbReference type="InterPro" id="IPR036705">
    <property type="entry name" value="Ribosyl_crysJ1_sf"/>
</dbReference>
<comment type="similarity">
    <text evidence="1">Belongs to the ADP-ribosylglycohydrolase family.</text>
</comment>
<dbReference type="RefSeq" id="XP_056478570.1">
    <property type="nucleotide sequence ID" value="XM_056613529.1"/>
</dbReference>
<dbReference type="AlphaFoldDB" id="A0A9W9G1S0"/>
<dbReference type="PANTHER" id="PTHR16222">
    <property type="entry name" value="ADP-RIBOSYLGLYCOHYDROLASE"/>
    <property type="match status" value="1"/>
</dbReference>
<sequence length="322" mass="35451">MAVSLKSRCLGAIWGTCVADALGGPVQFQEPGTFEQIKELEFVSPFRKPAGSYSDDGSMTLALAQSIVDTDGKYNHALSIKYYVQWIETGRFSTTDKAWDVGGSTRRSLKVWKQQGVDNLQGTQEKVNSQLNRDEFSGNGSLMRIAPIGVAFWKDPEYARKVARAQSTITHPALACPEACDAFTELICRAMRGQTKEQLCTAFSRMKFTHPALKNRMANYVTIKDWKAKTAGHITSSGWVVHTLEVALWGFFRYDSWEKGALAVVNRGGDSDTAGAVYGALAGVFYGVDSIPQRWVDGMQNAKLIYETARLFSEAVIANESG</sequence>
<evidence type="ECO:0000256" key="7">
    <source>
        <dbReference type="ARBA" id="ARBA00042722"/>
    </source>
</evidence>
<name>A0A9W9G1S0_9EURO</name>
<dbReference type="EMBL" id="JAPQKI010000002">
    <property type="protein sequence ID" value="KAJ5110500.1"/>
    <property type="molecule type" value="Genomic_DNA"/>
</dbReference>